<keyword evidence="3 6" id="KW-0808">Transferase</keyword>
<dbReference type="Gene3D" id="3.40.50.2000">
    <property type="entry name" value="Glycogen Phosphorylase B"/>
    <property type="match status" value="2"/>
</dbReference>
<dbReference type="RefSeq" id="WP_161110750.1">
    <property type="nucleotide sequence ID" value="NZ_JBEYGQ010000041.1"/>
</dbReference>
<dbReference type="Pfam" id="PF06722">
    <property type="entry name" value="EryCIII-like_C"/>
    <property type="match status" value="1"/>
</dbReference>
<feature type="domain" description="Erythromycin biosynthesis protein CIII-like N-terminal" evidence="5">
    <location>
        <begin position="6"/>
        <end position="226"/>
    </location>
</feature>
<evidence type="ECO:0000313" key="7">
    <source>
        <dbReference type="Proteomes" id="UP000467124"/>
    </source>
</evidence>
<evidence type="ECO:0000313" key="6">
    <source>
        <dbReference type="EMBL" id="MYR32446.1"/>
    </source>
</evidence>
<evidence type="ECO:0000256" key="3">
    <source>
        <dbReference type="ARBA" id="ARBA00022679"/>
    </source>
</evidence>
<dbReference type="AlphaFoldDB" id="A0A7K2IRE7"/>
<organism evidence="6 7">
    <name type="scientific">Nocardiopsis alba</name>
    <dbReference type="NCBI Taxonomy" id="53437"/>
    <lineage>
        <taxon>Bacteria</taxon>
        <taxon>Bacillati</taxon>
        <taxon>Actinomycetota</taxon>
        <taxon>Actinomycetes</taxon>
        <taxon>Streptosporangiales</taxon>
        <taxon>Nocardiopsidaceae</taxon>
        <taxon>Nocardiopsis</taxon>
    </lineage>
</organism>
<dbReference type="PANTHER" id="PTHR48050:SF13">
    <property type="entry name" value="STEROL 3-BETA-GLUCOSYLTRANSFERASE UGT80A2"/>
    <property type="match status" value="1"/>
</dbReference>
<dbReference type="GO" id="GO:0017000">
    <property type="term" value="P:antibiotic biosynthetic process"/>
    <property type="evidence" value="ECO:0007669"/>
    <property type="project" value="UniProtKB-ARBA"/>
</dbReference>
<dbReference type="InterPro" id="IPR048284">
    <property type="entry name" value="EryCIII-like_N"/>
</dbReference>
<name>A0A7K2IRE7_9ACTN</name>
<dbReference type="EMBL" id="WWHY01000001">
    <property type="protein sequence ID" value="MYR32446.1"/>
    <property type="molecule type" value="Genomic_DNA"/>
</dbReference>
<dbReference type="InterPro" id="IPR050426">
    <property type="entry name" value="Glycosyltransferase_28"/>
</dbReference>
<accession>A0A7K2IRE7</accession>
<dbReference type="InterPro" id="IPR002213">
    <property type="entry name" value="UDP_glucos_trans"/>
</dbReference>
<dbReference type="Pfam" id="PF21036">
    <property type="entry name" value="EryCIII-like_N"/>
    <property type="match status" value="1"/>
</dbReference>
<sequence length="417" mass="44414">MVPLGWALRAAGHEVRVATRSALVDAAADTGLTVVAVGEETSGEAPGSADAARTATGVRDLLPDPGEIADLSWESLLSVQRTLADERLRAVNEPILDDLVLLCRQWLPHLVLWEPTTVAGAVAAEACGAAHARFLWSPDLHGALREHFLSRRAEPEADRSEDPLREWLAPHAERHGVGFGEELTRGRFSLTPLATVLDGTQDGPERLRHIHYGGQTTIPTWLRDRPGETPAPDAPRRVLLDWRAAGAAGGDPDDKALRRVLDGLGTLENTEIVLVLPEGEDEDAEMPSGVTRAVGQGALHALAPTCSLAVHAGGIDTFCEVGRHGVPQLVLPDPGLPDAVASAERLAALGAGSVLPHGEAESDSVAEEAVRLMADPEAARAAERLREALDAAPTPDRLVERIERLTAEHSRFEPSEL</sequence>
<dbReference type="GO" id="GO:0016758">
    <property type="term" value="F:hexosyltransferase activity"/>
    <property type="evidence" value="ECO:0007669"/>
    <property type="project" value="UniProtKB-ARBA"/>
</dbReference>
<comment type="similarity">
    <text evidence="1">Belongs to the glycosyltransferase 28 family.</text>
</comment>
<dbReference type="CDD" id="cd03784">
    <property type="entry name" value="GT1_Gtf-like"/>
    <property type="match status" value="1"/>
</dbReference>
<evidence type="ECO:0000259" key="5">
    <source>
        <dbReference type="Pfam" id="PF21036"/>
    </source>
</evidence>
<proteinExistence type="inferred from homology"/>
<comment type="caution">
    <text evidence="6">The sequence shown here is derived from an EMBL/GenBank/DDBJ whole genome shotgun (WGS) entry which is preliminary data.</text>
</comment>
<feature type="domain" description="Erythromycin biosynthesis protein CIII-like C-terminal" evidence="4">
    <location>
        <begin position="259"/>
        <end position="405"/>
    </location>
</feature>
<dbReference type="InterPro" id="IPR010610">
    <property type="entry name" value="EryCIII-like_C"/>
</dbReference>
<evidence type="ECO:0000259" key="4">
    <source>
        <dbReference type="Pfam" id="PF06722"/>
    </source>
</evidence>
<dbReference type="SUPFAM" id="SSF53756">
    <property type="entry name" value="UDP-Glycosyltransferase/glycogen phosphorylase"/>
    <property type="match status" value="1"/>
</dbReference>
<gene>
    <name evidence="6" type="ORF">GTW20_09215</name>
</gene>
<dbReference type="Proteomes" id="UP000467124">
    <property type="component" value="Unassembled WGS sequence"/>
</dbReference>
<protein>
    <submittedName>
        <fullName evidence="6">Glycosyl transferase</fullName>
    </submittedName>
</protein>
<keyword evidence="2" id="KW-0328">Glycosyltransferase</keyword>
<evidence type="ECO:0000256" key="1">
    <source>
        <dbReference type="ARBA" id="ARBA00006962"/>
    </source>
</evidence>
<dbReference type="PANTHER" id="PTHR48050">
    <property type="entry name" value="STEROL 3-BETA-GLUCOSYLTRANSFERASE"/>
    <property type="match status" value="1"/>
</dbReference>
<reference evidence="6 7" key="1">
    <citation type="journal article" date="2019" name="Nat. Commun.">
        <title>The antimicrobial potential of Streptomyces from insect microbiomes.</title>
        <authorList>
            <person name="Chevrette M.G."/>
            <person name="Carlson C.M."/>
            <person name="Ortega H.E."/>
            <person name="Thomas C."/>
            <person name="Ananiev G.E."/>
            <person name="Barns K.J."/>
            <person name="Book A.J."/>
            <person name="Cagnazzo J."/>
            <person name="Carlos C."/>
            <person name="Flanigan W."/>
            <person name="Grubbs K.J."/>
            <person name="Horn H.A."/>
            <person name="Hoffmann F.M."/>
            <person name="Klassen J.L."/>
            <person name="Knack J.J."/>
            <person name="Lewin G.R."/>
            <person name="McDonald B.R."/>
            <person name="Muller L."/>
            <person name="Melo W.G.P."/>
            <person name="Pinto-Tomas A.A."/>
            <person name="Schmitz A."/>
            <person name="Wendt-Pienkowski E."/>
            <person name="Wildman S."/>
            <person name="Zhao M."/>
            <person name="Zhang F."/>
            <person name="Bugni T.S."/>
            <person name="Andes D.R."/>
            <person name="Pupo M.T."/>
            <person name="Currie C.R."/>
        </authorList>
    </citation>
    <scope>NUCLEOTIDE SEQUENCE [LARGE SCALE GENOMIC DNA]</scope>
    <source>
        <strain evidence="6 7">SID5840</strain>
    </source>
</reference>
<evidence type="ECO:0000256" key="2">
    <source>
        <dbReference type="ARBA" id="ARBA00022676"/>
    </source>
</evidence>
<dbReference type="GO" id="GO:0008194">
    <property type="term" value="F:UDP-glycosyltransferase activity"/>
    <property type="evidence" value="ECO:0007669"/>
    <property type="project" value="InterPro"/>
</dbReference>